<feature type="transmembrane region" description="Helical" evidence="8">
    <location>
        <begin position="305"/>
        <end position="323"/>
    </location>
</feature>
<protein>
    <submittedName>
        <fullName evidence="11">Uncharacterized protein</fullName>
    </submittedName>
</protein>
<dbReference type="Proteomes" id="UP001652661">
    <property type="component" value="Chromosome 2R"/>
</dbReference>
<keyword evidence="2" id="KW-1003">Cell membrane</keyword>
<keyword evidence="3 8" id="KW-0812">Transmembrane</keyword>
<evidence type="ECO:0000313" key="11">
    <source>
        <dbReference type="RefSeq" id="XP_070140486.1"/>
    </source>
</evidence>
<evidence type="ECO:0000256" key="4">
    <source>
        <dbReference type="ARBA" id="ARBA00022989"/>
    </source>
</evidence>
<keyword evidence="4 8" id="KW-1133">Transmembrane helix</keyword>
<evidence type="ECO:0000256" key="2">
    <source>
        <dbReference type="ARBA" id="ARBA00022475"/>
    </source>
</evidence>
<evidence type="ECO:0000256" key="7">
    <source>
        <dbReference type="ARBA" id="ARBA00023180"/>
    </source>
</evidence>
<reference evidence="10" key="1">
    <citation type="submission" date="2025-05" db="UniProtKB">
        <authorList>
            <consortium name="RefSeq"/>
        </authorList>
    </citation>
    <scope>NUCLEOTIDE SEQUENCE [LARGE SCALE GENOMIC DNA]</scope>
    <source>
        <strain evidence="10">14028-0561.14</strain>
    </source>
</reference>
<keyword evidence="7" id="KW-0325">Glycoprotein</keyword>
<evidence type="ECO:0000256" key="1">
    <source>
        <dbReference type="ARBA" id="ARBA00004651"/>
    </source>
</evidence>
<evidence type="ECO:0000256" key="5">
    <source>
        <dbReference type="ARBA" id="ARBA00023136"/>
    </source>
</evidence>
<keyword evidence="9" id="KW-0732">Signal</keyword>
<feature type="transmembrane region" description="Helical" evidence="8">
    <location>
        <begin position="364"/>
        <end position="383"/>
    </location>
</feature>
<evidence type="ECO:0000256" key="9">
    <source>
        <dbReference type="SAM" id="SignalP"/>
    </source>
</evidence>
<dbReference type="PANTHER" id="PTHR42643">
    <property type="entry name" value="IONOTROPIC RECEPTOR 20A-RELATED"/>
    <property type="match status" value="1"/>
</dbReference>
<name>A0ABM4GCP6_DROKI</name>
<dbReference type="InterPro" id="IPR052192">
    <property type="entry name" value="Insect_Ionotropic_Sensory_Rcpt"/>
</dbReference>
<gene>
    <name evidence="11" type="primary">LOC108077922</name>
</gene>
<organism evidence="10 11">
    <name type="scientific">Drosophila kikkawai</name>
    <name type="common">Fruit fly</name>
    <dbReference type="NCBI Taxonomy" id="30033"/>
    <lineage>
        <taxon>Eukaryota</taxon>
        <taxon>Metazoa</taxon>
        <taxon>Ecdysozoa</taxon>
        <taxon>Arthropoda</taxon>
        <taxon>Hexapoda</taxon>
        <taxon>Insecta</taxon>
        <taxon>Pterygota</taxon>
        <taxon>Neoptera</taxon>
        <taxon>Endopterygota</taxon>
        <taxon>Diptera</taxon>
        <taxon>Brachycera</taxon>
        <taxon>Muscomorpha</taxon>
        <taxon>Ephydroidea</taxon>
        <taxon>Drosophilidae</taxon>
        <taxon>Drosophila</taxon>
        <taxon>Sophophora</taxon>
    </lineage>
</organism>
<keyword evidence="10" id="KW-1185">Reference proteome</keyword>
<sequence>MAMVWRIILLLHLGYSGAELYQRGINESYTEQEERLLSLLLRLQQEEYYDTLLVYGEECPFHSLSRSLEIPAVMVSLGGTNYDWNFGSLTLILSCGFSAEREENHRTLMKLQLNRRIIHLQKDINVESVCNYYAKKEQYNIAVVREDFKNSQVIYACRFFQDPNFAEISSSKRHPIYIENFQNMNKRPIKTMADVLAPRSMPYVDKNTGELKLMGYVANLISNFAQRLNATLQFEVLKNETNFQHILEKVRSDQLDLGITMHAALQKTPLDTASYPFMVTTYCLMLQIPAKLPYNKVYEMIVDPLVLGIILLLFCILSVLLIYGRNRSWQDLSLANVLLNDVSLRGLLGQSFPFPLNSNRHLKLVFIILCFASVLMTTMYDAYLQSFFTNPPSGPHVHTYKDLGRFNQKLAITAIEVKTLKNINNSHFHEVKQDDIVVFDDWQELIRLRDNFNLNYSFIVTGDRWSSYAEQQKIFQKPLFYLSNDLCFTRMAFFSIPLRRYLPYRHLFEDHILRQNEFGLVGYWQAHSFFDMVRLGITPLEDLSHPKPFEKSIIMEDVSRILQFYLAGMVMSILCFLLELAVAKWSSWRGKRM</sequence>
<reference evidence="11" key="2">
    <citation type="submission" date="2025-08" db="UniProtKB">
        <authorList>
            <consortium name="RefSeq"/>
        </authorList>
    </citation>
    <scope>IDENTIFICATION</scope>
    <source>
        <strain evidence="11">14028-0561.14</strain>
        <tissue evidence="11">Whole fly</tissue>
    </source>
</reference>
<dbReference type="RefSeq" id="XP_070140486.1">
    <property type="nucleotide sequence ID" value="XM_070284385.1"/>
</dbReference>
<evidence type="ECO:0000256" key="8">
    <source>
        <dbReference type="SAM" id="Phobius"/>
    </source>
</evidence>
<feature type="chain" id="PRO_5046807614" evidence="9">
    <location>
        <begin position="19"/>
        <end position="593"/>
    </location>
</feature>
<dbReference type="GeneID" id="108077922"/>
<evidence type="ECO:0000256" key="6">
    <source>
        <dbReference type="ARBA" id="ARBA00023170"/>
    </source>
</evidence>
<feature type="signal peptide" evidence="9">
    <location>
        <begin position="1"/>
        <end position="18"/>
    </location>
</feature>
<keyword evidence="5 8" id="KW-0472">Membrane</keyword>
<proteinExistence type="predicted"/>
<comment type="subcellular location">
    <subcellularLocation>
        <location evidence="1">Cell membrane</location>
        <topology evidence="1">Multi-pass membrane protein</topology>
    </subcellularLocation>
</comment>
<accession>A0ABM4GCP6</accession>
<dbReference type="PANTHER" id="PTHR42643:SF41">
    <property type="entry name" value="IONOTROPIC RECEPTOR 20A-RELATED"/>
    <property type="match status" value="1"/>
</dbReference>
<evidence type="ECO:0000256" key="3">
    <source>
        <dbReference type="ARBA" id="ARBA00022692"/>
    </source>
</evidence>
<feature type="transmembrane region" description="Helical" evidence="8">
    <location>
        <begin position="562"/>
        <end position="583"/>
    </location>
</feature>
<evidence type="ECO:0000313" key="10">
    <source>
        <dbReference type="Proteomes" id="UP001652661"/>
    </source>
</evidence>
<dbReference type="SUPFAM" id="SSF53850">
    <property type="entry name" value="Periplasmic binding protein-like II"/>
    <property type="match status" value="1"/>
</dbReference>
<keyword evidence="6" id="KW-0675">Receptor</keyword>